<accession>A0A8H6RKL7</accession>
<comment type="caution">
    <text evidence="2">The sequence shown here is derived from an EMBL/GenBank/DDBJ whole genome shotgun (WGS) entry which is preliminary data.</text>
</comment>
<gene>
    <name evidence="2" type="ORF">HII31_05420</name>
</gene>
<sequence>MSSANYPLCTSGIYRNLPTFDPSVKDLKALVCGGTGISGFHAVRALLDTPRWSTVYVVSRSPLPESMAQLLADEQKQRIQYISADLTAGPDAIAAKFKEAGAKPDYAFFFSYMNPKSGGAMSPNAAEELIKANVPIFDNFLQSLPKAGIQPKRILLQTGGKNYGMWVKIVIQSCEANNLIILRRHIARVSNPVVESDPQPTHLQPNFYYHQKKLLFDYCTSHPETNWNVVRPCAIIGTVNKTWMNTFFPFAVYAAVQAHKKQPLEFGGDFESWQYPFTNSSARMTGYLSEWVVLESHCANQAFNANDGSPLSWERFFEALAKWYGVEKGINYPKPDEERTFDATMTLAGGKEAPLGYGPPSKIKRTFALADWAKQSENQQAWHEMQSAGSGKLDYDPFSSESDIANNFSGDFAYLRFCMSHDKVRRYGFNGYVDALETVFEMYKEMQLMGMLPPMVVDAAR</sequence>
<dbReference type="Gene3D" id="3.40.50.720">
    <property type="entry name" value="NAD(P)-binding Rossmann-like Domain"/>
    <property type="match status" value="1"/>
</dbReference>
<organism evidence="2 3">
    <name type="scientific">Pseudocercospora fuligena</name>
    <dbReference type="NCBI Taxonomy" id="685502"/>
    <lineage>
        <taxon>Eukaryota</taxon>
        <taxon>Fungi</taxon>
        <taxon>Dikarya</taxon>
        <taxon>Ascomycota</taxon>
        <taxon>Pezizomycotina</taxon>
        <taxon>Dothideomycetes</taxon>
        <taxon>Dothideomycetidae</taxon>
        <taxon>Mycosphaerellales</taxon>
        <taxon>Mycosphaerellaceae</taxon>
        <taxon>Pseudocercospora</taxon>
    </lineage>
</organism>
<dbReference type="EMBL" id="JABCIY010000091">
    <property type="protein sequence ID" value="KAF7193194.1"/>
    <property type="molecule type" value="Genomic_DNA"/>
</dbReference>
<dbReference type="PANTHER" id="PTHR32487">
    <property type="entry name" value="3-OXO-DELTA(4,5)-STEROID 5-BETA-REDUCTASE"/>
    <property type="match status" value="1"/>
</dbReference>
<dbReference type="SUPFAM" id="SSF51735">
    <property type="entry name" value="NAD(P)-binding Rossmann-fold domains"/>
    <property type="match status" value="1"/>
</dbReference>
<dbReference type="Pfam" id="PF22917">
    <property type="entry name" value="PRISE"/>
    <property type="match status" value="1"/>
</dbReference>
<protein>
    <recommendedName>
        <fullName evidence="1">PRISE-like Rossmann-fold domain-containing protein</fullName>
    </recommendedName>
</protein>
<dbReference type="Proteomes" id="UP000660729">
    <property type="component" value="Unassembled WGS sequence"/>
</dbReference>
<keyword evidence="3" id="KW-1185">Reference proteome</keyword>
<dbReference type="OrthoDB" id="1731983at2759"/>
<proteinExistence type="predicted"/>
<name>A0A8H6RKL7_9PEZI</name>
<dbReference type="InterPro" id="IPR055222">
    <property type="entry name" value="PRISE-like_Rossmann-fold"/>
</dbReference>
<evidence type="ECO:0000313" key="2">
    <source>
        <dbReference type="EMBL" id="KAF7193194.1"/>
    </source>
</evidence>
<reference evidence="2" key="1">
    <citation type="submission" date="2020-04" db="EMBL/GenBank/DDBJ databases">
        <title>Draft genome resource of the tomato pathogen Pseudocercospora fuligena.</title>
        <authorList>
            <person name="Zaccaron A."/>
        </authorList>
    </citation>
    <scope>NUCLEOTIDE SEQUENCE</scope>
    <source>
        <strain evidence="2">PF001</strain>
    </source>
</reference>
<dbReference type="PANTHER" id="PTHR32487:SF29">
    <property type="entry name" value="NAD-DEPENDENT EPIMERASE_DEHYDRATASE DOMAIN-CONTAINING PROTEIN"/>
    <property type="match status" value="1"/>
</dbReference>
<dbReference type="InterPro" id="IPR036291">
    <property type="entry name" value="NAD(P)-bd_dom_sf"/>
</dbReference>
<evidence type="ECO:0000259" key="1">
    <source>
        <dbReference type="Pfam" id="PF22917"/>
    </source>
</evidence>
<evidence type="ECO:0000313" key="3">
    <source>
        <dbReference type="Proteomes" id="UP000660729"/>
    </source>
</evidence>
<dbReference type="AlphaFoldDB" id="A0A8H6RKL7"/>
<feature type="domain" description="PRISE-like Rossmann-fold" evidence="1">
    <location>
        <begin position="29"/>
        <end position="333"/>
    </location>
</feature>